<dbReference type="RefSeq" id="WP_058258779.1">
    <property type="nucleotide sequence ID" value="NZ_DUPS01000010.1"/>
</dbReference>
<dbReference type="Proteomes" id="UP000196053">
    <property type="component" value="Chromosome I"/>
</dbReference>
<keyword evidence="5 6" id="KW-0472">Membrane</keyword>
<feature type="transmembrane region" description="Helical" evidence="6">
    <location>
        <begin position="127"/>
        <end position="149"/>
    </location>
</feature>
<dbReference type="Pfam" id="PF12698">
    <property type="entry name" value="ABC2_membrane_3"/>
    <property type="match status" value="1"/>
</dbReference>
<dbReference type="PANTHER" id="PTHR30294">
    <property type="entry name" value="MEMBRANE COMPONENT OF ABC TRANSPORTER YHHJ-RELATED"/>
    <property type="match status" value="1"/>
</dbReference>
<evidence type="ECO:0000259" key="7">
    <source>
        <dbReference type="Pfam" id="PF12698"/>
    </source>
</evidence>
<feature type="transmembrane region" description="Helical" evidence="6">
    <location>
        <begin position="185"/>
        <end position="203"/>
    </location>
</feature>
<comment type="subcellular location">
    <subcellularLocation>
        <location evidence="1">Cell membrane</location>
        <topology evidence="1">Multi-pass membrane protein</topology>
    </subcellularLocation>
</comment>
<dbReference type="GO" id="GO:0140359">
    <property type="term" value="F:ABC-type transporter activity"/>
    <property type="evidence" value="ECO:0007669"/>
    <property type="project" value="InterPro"/>
</dbReference>
<dbReference type="InterPro" id="IPR013525">
    <property type="entry name" value="ABC2_TM"/>
</dbReference>
<evidence type="ECO:0000256" key="1">
    <source>
        <dbReference type="ARBA" id="ARBA00004651"/>
    </source>
</evidence>
<protein>
    <submittedName>
        <fullName evidence="8">Putative membrane protein</fullName>
    </submittedName>
</protein>
<dbReference type="GO" id="GO:0005886">
    <property type="term" value="C:plasma membrane"/>
    <property type="evidence" value="ECO:0007669"/>
    <property type="project" value="UniProtKB-SubCell"/>
</dbReference>
<dbReference type="InterPro" id="IPR051449">
    <property type="entry name" value="ABC-2_transporter_component"/>
</dbReference>
<evidence type="ECO:0000256" key="5">
    <source>
        <dbReference type="ARBA" id="ARBA00023136"/>
    </source>
</evidence>
<keyword evidence="4 6" id="KW-1133">Transmembrane helix</keyword>
<dbReference type="PANTHER" id="PTHR30294:SF29">
    <property type="entry name" value="MULTIDRUG ABC TRANSPORTER PERMEASE YBHS-RELATED"/>
    <property type="match status" value="1"/>
</dbReference>
<sequence>MLAIYKKELRSYFTSMIGYVFIALFLAIIGIFFYNNNLLTRSANFEHTIANVSFIFVLLVPLLTMRIMAEENKQKTDQLLLTSPVSATDIVMGKFLAVFTILFMVIAIISTYPLIMTRYGQVPFASSYASIVGFLLLGASYLAMGLFLSSLTESQVVAAVITFIVFFFTLFMDGLASSISTTNKTAFIFFTALILILCFILWIMMHNLTVSLGVGIIGEVILTYIYMNKPTLLDGAVVKMFGWLSATARFNNFYMGIFNLADIIYYLSITFIFLFLSTQVIKKKRWS</sequence>
<feature type="transmembrane region" description="Helical" evidence="6">
    <location>
        <begin position="210"/>
        <end position="227"/>
    </location>
</feature>
<keyword evidence="3 6" id="KW-0812">Transmembrane</keyword>
<feature type="transmembrane region" description="Helical" evidence="6">
    <location>
        <begin position="49"/>
        <end position="69"/>
    </location>
</feature>
<reference evidence="9" key="1">
    <citation type="submission" date="2015-09" db="EMBL/GenBank/DDBJ databases">
        <authorList>
            <person name="Wibberg D."/>
        </authorList>
    </citation>
    <scope>NUCLEOTIDE SEQUENCE [LARGE SCALE GENOMIC DNA]</scope>
    <source>
        <strain evidence="9">SD1D</strain>
    </source>
</reference>
<dbReference type="AlphaFoldDB" id="A0A0K8J878"/>
<feature type="domain" description="ABC-2 type transporter transmembrane" evidence="7">
    <location>
        <begin position="43"/>
        <end position="222"/>
    </location>
</feature>
<evidence type="ECO:0000256" key="2">
    <source>
        <dbReference type="ARBA" id="ARBA00022475"/>
    </source>
</evidence>
<accession>A0A0K8J878</accession>
<feature type="transmembrane region" description="Helical" evidence="6">
    <location>
        <begin position="90"/>
        <end position="115"/>
    </location>
</feature>
<organism evidence="8 9">
    <name type="scientific">Herbinix luporum</name>
    <dbReference type="NCBI Taxonomy" id="1679721"/>
    <lineage>
        <taxon>Bacteria</taxon>
        <taxon>Bacillati</taxon>
        <taxon>Bacillota</taxon>
        <taxon>Clostridia</taxon>
        <taxon>Lachnospirales</taxon>
        <taxon>Lachnospiraceae</taxon>
        <taxon>Herbinix</taxon>
    </lineage>
</organism>
<keyword evidence="2" id="KW-1003">Cell membrane</keyword>
<feature type="transmembrane region" description="Helical" evidence="6">
    <location>
        <begin position="156"/>
        <end position="179"/>
    </location>
</feature>
<proteinExistence type="predicted"/>
<feature type="transmembrane region" description="Helical" evidence="6">
    <location>
        <begin position="253"/>
        <end position="276"/>
    </location>
</feature>
<dbReference type="EMBL" id="LN879430">
    <property type="protein sequence ID" value="CUH93543.1"/>
    <property type="molecule type" value="Genomic_DNA"/>
</dbReference>
<gene>
    <name evidence="8" type="ORF">SD1D_2007</name>
</gene>
<feature type="transmembrane region" description="Helical" evidence="6">
    <location>
        <begin position="12"/>
        <end position="34"/>
    </location>
</feature>
<evidence type="ECO:0000313" key="9">
    <source>
        <dbReference type="Proteomes" id="UP000196053"/>
    </source>
</evidence>
<name>A0A0K8J878_9FIRM</name>
<evidence type="ECO:0000256" key="4">
    <source>
        <dbReference type="ARBA" id="ARBA00022989"/>
    </source>
</evidence>
<evidence type="ECO:0000313" key="8">
    <source>
        <dbReference type="EMBL" id="CUH93543.1"/>
    </source>
</evidence>
<keyword evidence="9" id="KW-1185">Reference proteome</keyword>
<dbReference type="OrthoDB" id="9794512at2"/>
<evidence type="ECO:0000256" key="3">
    <source>
        <dbReference type="ARBA" id="ARBA00022692"/>
    </source>
</evidence>
<dbReference type="KEGG" id="hsd:SD1D_2007"/>
<evidence type="ECO:0000256" key="6">
    <source>
        <dbReference type="SAM" id="Phobius"/>
    </source>
</evidence>